<dbReference type="AlphaFoldDB" id="A0A811Q0D0"/>
<dbReference type="InterPro" id="IPR027408">
    <property type="entry name" value="PNPase/RNase_PH_dom_sf"/>
</dbReference>
<dbReference type="OrthoDB" id="437922at2759"/>
<dbReference type="GO" id="GO:0009570">
    <property type="term" value="C:chloroplast stroma"/>
    <property type="evidence" value="ECO:0007669"/>
    <property type="project" value="TreeGrafter"/>
</dbReference>
<feature type="region of interest" description="Disordered" evidence="1">
    <location>
        <begin position="1"/>
        <end position="22"/>
    </location>
</feature>
<dbReference type="GO" id="GO:0004654">
    <property type="term" value="F:polyribonucleotide nucleotidyltransferase activity"/>
    <property type="evidence" value="ECO:0007669"/>
    <property type="project" value="InterPro"/>
</dbReference>
<dbReference type="SUPFAM" id="SSF55666">
    <property type="entry name" value="Ribonuclease PH domain 2-like"/>
    <property type="match status" value="1"/>
</dbReference>
<dbReference type="GO" id="GO:0000965">
    <property type="term" value="P:mitochondrial RNA 3'-end processing"/>
    <property type="evidence" value="ECO:0007669"/>
    <property type="project" value="TreeGrafter"/>
</dbReference>
<dbReference type="Proteomes" id="UP000604825">
    <property type="component" value="Unassembled WGS sequence"/>
</dbReference>
<proteinExistence type="predicted"/>
<dbReference type="PANTHER" id="PTHR11252:SF0">
    <property type="entry name" value="POLYRIBONUCLEOTIDE NUCLEOTIDYLTRANSFERASE 1, MITOCHONDRIAL"/>
    <property type="match status" value="1"/>
</dbReference>
<keyword evidence="3" id="KW-1185">Reference proteome</keyword>
<dbReference type="InterPro" id="IPR012162">
    <property type="entry name" value="PNPase"/>
</dbReference>
<dbReference type="InterPro" id="IPR036345">
    <property type="entry name" value="ExoRNase_PH_dom2_sf"/>
</dbReference>
<gene>
    <name evidence="2" type="ORF">NCGR_LOCUS35984</name>
</gene>
<dbReference type="EMBL" id="CAJGYO010000008">
    <property type="protein sequence ID" value="CAD6252258.1"/>
    <property type="molecule type" value="Genomic_DNA"/>
</dbReference>
<dbReference type="PANTHER" id="PTHR11252">
    <property type="entry name" value="POLYRIBONUCLEOTIDE NUCLEOTIDYLTRANSFERASE"/>
    <property type="match status" value="1"/>
</dbReference>
<name>A0A811Q0D0_9POAL</name>
<reference evidence="2" key="1">
    <citation type="submission" date="2020-10" db="EMBL/GenBank/DDBJ databases">
        <authorList>
            <person name="Han B."/>
            <person name="Lu T."/>
            <person name="Zhao Q."/>
            <person name="Huang X."/>
            <person name="Zhao Y."/>
        </authorList>
    </citation>
    <scope>NUCLEOTIDE SEQUENCE</scope>
</reference>
<evidence type="ECO:0000313" key="3">
    <source>
        <dbReference type="Proteomes" id="UP000604825"/>
    </source>
</evidence>
<dbReference type="GO" id="GO:0000958">
    <property type="term" value="P:mitochondrial mRNA catabolic process"/>
    <property type="evidence" value="ECO:0007669"/>
    <property type="project" value="TreeGrafter"/>
</dbReference>
<dbReference type="GO" id="GO:0000175">
    <property type="term" value="F:3'-5'-RNA exonuclease activity"/>
    <property type="evidence" value="ECO:0007669"/>
    <property type="project" value="TreeGrafter"/>
</dbReference>
<dbReference type="GO" id="GO:0003723">
    <property type="term" value="F:RNA binding"/>
    <property type="evidence" value="ECO:0007669"/>
    <property type="project" value="InterPro"/>
</dbReference>
<dbReference type="GO" id="GO:0005739">
    <property type="term" value="C:mitochondrion"/>
    <property type="evidence" value="ECO:0007669"/>
    <property type="project" value="TreeGrafter"/>
</dbReference>
<evidence type="ECO:0000256" key="1">
    <source>
        <dbReference type="SAM" id="MobiDB-lite"/>
    </source>
</evidence>
<protein>
    <submittedName>
        <fullName evidence="2">Uncharacterized protein</fullName>
    </submittedName>
</protein>
<comment type="caution">
    <text evidence="2">The sequence shown here is derived from an EMBL/GenBank/DDBJ whole genome shotgun (WGS) entry which is preliminary data.</text>
</comment>
<evidence type="ECO:0000313" key="2">
    <source>
        <dbReference type="EMBL" id="CAD6252258.1"/>
    </source>
</evidence>
<accession>A0A811Q0D0</accession>
<organism evidence="2 3">
    <name type="scientific">Miscanthus lutarioriparius</name>
    <dbReference type="NCBI Taxonomy" id="422564"/>
    <lineage>
        <taxon>Eukaryota</taxon>
        <taxon>Viridiplantae</taxon>
        <taxon>Streptophyta</taxon>
        <taxon>Embryophyta</taxon>
        <taxon>Tracheophyta</taxon>
        <taxon>Spermatophyta</taxon>
        <taxon>Magnoliopsida</taxon>
        <taxon>Liliopsida</taxon>
        <taxon>Poales</taxon>
        <taxon>Poaceae</taxon>
        <taxon>PACMAD clade</taxon>
        <taxon>Panicoideae</taxon>
        <taxon>Andropogonodae</taxon>
        <taxon>Andropogoneae</taxon>
        <taxon>Saccharinae</taxon>
        <taxon>Miscanthus</taxon>
    </lineage>
</organism>
<dbReference type="Gene3D" id="3.30.230.70">
    <property type="entry name" value="GHMP Kinase, N-terminal domain"/>
    <property type="match status" value="1"/>
</dbReference>
<sequence length="185" mass="19984">MDCCGGGWDEKVTSQMSGKEGGGGIVRGQSKELLLGICSGSRAQDPVDSISQSQISIMTHGSARTEFQISNLTFINLRVTEYQELRALRGVPIYRQQAVVPIKFHVAGIAMGLVLDTQEFGGDGSPLILSDITGAEDASGDMDLKIAGNESDYIDLEPLQAAVIRTDTDTQQVTNRYKHKKEGTY</sequence>
<dbReference type="GO" id="GO:0005829">
    <property type="term" value="C:cytosol"/>
    <property type="evidence" value="ECO:0007669"/>
    <property type="project" value="TreeGrafter"/>
</dbReference>